<reference evidence="3 5" key="3">
    <citation type="submission" date="2016-10" db="EMBL/GenBank/DDBJ databases">
        <authorList>
            <person name="Varghese N."/>
            <person name="Submissions S."/>
        </authorList>
    </citation>
    <scope>NUCLEOTIDE SEQUENCE [LARGE SCALE GENOMIC DNA]</scope>
    <source>
        <strain evidence="3 5">CGMCC 1.6501</strain>
    </source>
</reference>
<name>A0A0F7HN16_9STAP</name>
<proteinExistence type="predicted"/>
<dbReference type="Proteomes" id="UP000034029">
    <property type="component" value="Chromosome"/>
</dbReference>
<organism evidence="3 5">
    <name type="scientific">Salinicoccus halodurans</name>
    <dbReference type="NCBI Taxonomy" id="407035"/>
    <lineage>
        <taxon>Bacteria</taxon>
        <taxon>Bacillati</taxon>
        <taxon>Bacillota</taxon>
        <taxon>Bacilli</taxon>
        <taxon>Bacillales</taxon>
        <taxon>Staphylococcaceae</taxon>
        <taxon>Salinicoccus</taxon>
    </lineage>
</organism>
<sequence length="110" mass="12236">MTERILNHKILGAIRHEFVPFKWNGETIYGVEGESLTAALLANGIRTLRTHEKDGKPRGLYCNIGHCSECRVTIGGEKNQRACLTPVKEGMSVKQQTELPHLVKGDDSHV</sequence>
<reference evidence="2 4" key="1">
    <citation type="journal article" date="2015" name="Int. J. Syst. Evol. Microbiol.">
        <title>Complete genome sequence of Salinicoccus halodurans H3B36, isolated from the Qaidam Basin in China.</title>
        <authorList>
            <person name="Jiang K."/>
            <person name="Xue Y."/>
            <person name="Ma Y."/>
        </authorList>
    </citation>
    <scope>NUCLEOTIDE SEQUENCE [LARGE SCALE GENOMIC DNA]</scope>
    <source>
        <strain evidence="2 4">H3B36</strain>
    </source>
</reference>
<dbReference type="Pfam" id="PF13510">
    <property type="entry name" value="Fer2_4"/>
    <property type="match status" value="1"/>
</dbReference>
<dbReference type="InterPro" id="IPR042204">
    <property type="entry name" value="2Fe-2S-bd_N"/>
</dbReference>
<keyword evidence="4" id="KW-1185">Reference proteome</keyword>
<evidence type="ECO:0000313" key="4">
    <source>
        <dbReference type="Proteomes" id="UP000034029"/>
    </source>
</evidence>
<dbReference type="Gene3D" id="3.10.20.440">
    <property type="entry name" value="2Fe-2S iron-sulphur cluster binding domain, sarcosine oxidase, alpha subunit, N-terminal domain"/>
    <property type="match status" value="1"/>
</dbReference>
<protein>
    <submittedName>
        <fullName evidence="3">Sarcosine oxidase subunit alpha</fullName>
    </submittedName>
</protein>
<dbReference type="InterPro" id="IPR036010">
    <property type="entry name" value="2Fe-2S_ferredoxin-like_sf"/>
</dbReference>
<keyword evidence="1" id="KW-0560">Oxidoreductase</keyword>
<dbReference type="KEGG" id="shv:AAT16_12620"/>
<dbReference type="Proteomes" id="UP000183090">
    <property type="component" value="Unassembled WGS sequence"/>
</dbReference>
<gene>
    <name evidence="2" type="ORF">AAT16_12620</name>
    <name evidence="3" type="ORF">SAMN05216235_1107</name>
</gene>
<dbReference type="CDD" id="cd00207">
    <property type="entry name" value="fer2"/>
    <property type="match status" value="1"/>
</dbReference>
<dbReference type="GO" id="GO:0051536">
    <property type="term" value="F:iron-sulfur cluster binding"/>
    <property type="evidence" value="ECO:0007669"/>
    <property type="project" value="InterPro"/>
</dbReference>
<dbReference type="OrthoDB" id="573392at2"/>
<evidence type="ECO:0000256" key="1">
    <source>
        <dbReference type="ARBA" id="ARBA00023002"/>
    </source>
</evidence>
<dbReference type="RefSeq" id="WP_046513621.1">
    <property type="nucleotide sequence ID" value="NZ_CP011366.1"/>
</dbReference>
<dbReference type="EMBL" id="CP011366">
    <property type="protein sequence ID" value="AKG74956.1"/>
    <property type="molecule type" value="Genomic_DNA"/>
</dbReference>
<dbReference type="GO" id="GO:0016491">
    <property type="term" value="F:oxidoreductase activity"/>
    <property type="evidence" value="ECO:0007669"/>
    <property type="project" value="UniProtKB-KW"/>
</dbReference>
<evidence type="ECO:0000313" key="3">
    <source>
        <dbReference type="EMBL" id="SFK67812.1"/>
    </source>
</evidence>
<accession>A0A0F7HN16</accession>
<dbReference type="InterPro" id="IPR001041">
    <property type="entry name" value="2Fe-2S_ferredoxin-type"/>
</dbReference>
<dbReference type="EMBL" id="FOTB01000002">
    <property type="protein sequence ID" value="SFK67812.1"/>
    <property type="molecule type" value="Genomic_DNA"/>
</dbReference>
<reference evidence="4" key="2">
    <citation type="submission" date="2015-04" db="EMBL/GenBank/DDBJ databases">
        <title>Complete genome sequence of Salinicoccus halodurans strain H3B36, isolated from the Qaidam basin of China.</title>
        <authorList>
            <person name="Ma Y."/>
            <person name="Jiang K."/>
            <person name="Xue Y."/>
        </authorList>
    </citation>
    <scope>NUCLEOTIDE SEQUENCE [LARGE SCALE GENOMIC DNA]</scope>
    <source>
        <strain evidence="4">H3B36</strain>
    </source>
</reference>
<evidence type="ECO:0000313" key="5">
    <source>
        <dbReference type="Proteomes" id="UP000183090"/>
    </source>
</evidence>
<dbReference type="SUPFAM" id="SSF54292">
    <property type="entry name" value="2Fe-2S ferredoxin-like"/>
    <property type="match status" value="1"/>
</dbReference>
<evidence type="ECO:0000313" key="2">
    <source>
        <dbReference type="EMBL" id="AKG74956.1"/>
    </source>
</evidence>
<dbReference type="AlphaFoldDB" id="A0A0F7HN16"/>